<dbReference type="Pfam" id="PF07179">
    <property type="entry name" value="SseB"/>
    <property type="match status" value="1"/>
</dbReference>
<keyword evidence="3" id="KW-1185">Reference proteome</keyword>
<comment type="caution">
    <text evidence="2">The sequence shown here is derived from an EMBL/GenBank/DDBJ whole genome shotgun (WGS) entry which is preliminary data.</text>
</comment>
<evidence type="ECO:0000313" key="3">
    <source>
        <dbReference type="Proteomes" id="UP000027822"/>
    </source>
</evidence>
<reference evidence="2 3" key="1">
    <citation type="submission" date="2014-06" db="EMBL/GenBank/DDBJ databases">
        <title>Draft genome sequence of Bacillus manliponensis JCM 15802 (MCCC 1A00708).</title>
        <authorList>
            <person name="Lai Q."/>
            <person name="Liu Y."/>
            <person name="Shao Z."/>
        </authorList>
    </citation>
    <scope>NUCLEOTIDE SEQUENCE [LARGE SCALE GENOMIC DNA]</scope>
    <source>
        <strain evidence="2 3">JCM 15802</strain>
    </source>
</reference>
<feature type="domain" description="SseB protein N-terminal" evidence="1">
    <location>
        <begin position="10"/>
        <end position="120"/>
    </location>
</feature>
<protein>
    <submittedName>
        <fullName evidence="2">SSEB protein</fullName>
    </submittedName>
</protein>
<organism evidence="2 3">
    <name type="scientific">Bacillus manliponensis</name>
    <dbReference type="NCBI Taxonomy" id="574376"/>
    <lineage>
        <taxon>Bacteria</taxon>
        <taxon>Bacillati</taxon>
        <taxon>Bacillota</taxon>
        <taxon>Bacilli</taxon>
        <taxon>Bacillales</taxon>
        <taxon>Bacillaceae</taxon>
        <taxon>Bacillus</taxon>
        <taxon>Bacillus cereus group</taxon>
    </lineage>
</organism>
<dbReference type="EMBL" id="JOTN01000003">
    <property type="protein sequence ID" value="KEK20405.1"/>
    <property type="molecule type" value="Genomic_DNA"/>
</dbReference>
<dbReference type="Proteomes" id="UP000027822">
    <property type="component" value="Unassembled WGS sequence"/>
</dbReference>
<evidence type="ECO:0000313" key="2">
    <source>
        <dbReference type="EMBL" id="KEK20405.1"/>
    </source>
</evidence>
<dbReference type="STRING" id="574376.BAMA_13350"/>
<dbReference type="InterPro" id="IPR009839">
    <property type="entry name" value="SseB_N"/>
</dbReference>
<dbReference type="AlphaFoldDB" id="A0A073K1P3"/>
<dbReference type="RefSeq" id="WP_034636403.1">
    <property type="nucleotide sequence ID" value="NZ_CBCSJC010000004.1"/>
</dbReference>
<name>A0A073K1P3_9BACI</name>
<dbReference type="OrthoDB" id="2897623at2"/>
<evidence type="ECO:0000259" key="1">
    <source>
        <dbReference type="Pfam" id="PF07179"/>
    </source>
</evidence>
<proteinExistence type="predicted"/>
<dbReference type="eggNOG" id="ENOG5033JVF">
    <property type="taxonomic scope" value="Bacteria"/>
</dbReference>
<sequence>MGHIPVKKVETLVLLAQDNKQKQKEFYEALLTTKFYAPGSVDVQENKKEGIVHLRHFQGEGRWILPFFTQMKFIQGVLPEGTPIISIRGKELFQSIDKEATAVLNIETEFTKTFSPPEIADIASGRIFNYYK</sequence>
<gene>
    <name evidence="2" type="ORF">BAMA_13350</name>
</gene>
<accession>A0A073K1P3</accession>